<dbReference type="RefSeq" id="WP_035668525.1">
    <property type="nucleotide sequence ID" value="NZ_BAUV01000087.1"/>
</dbReference>
<keyword evidence="7 8" id="KW-0624">Polysaccharide degradation</keyword>
<comment type="caution">
    <text evidence="10">The sequence shown here is derived from an EMBL/GenBank/DDBJ whole genome shotgun (WGS) entry which is preliminary data.</text>
</comment>
<dbReference type="eggNOG" id="COG3693">
    <property type="taxonomic scope" value="Bacteria"/>
</dbReference>
<sequence>MNQQLNTPDLYQVYKNFFTIGAAVNSKTLESEKELLKKHYNSLTAENEMKFELLQPEQGNFNFANADKLVAFANENNMKLRGHTLVWHNQTTEWLFQNPDGTQVNREILLQRMEEHISTVLGRYKGQFYSWDVVNEAISDDDSEYLRKSKWLDIIGEDFIAKAFEFAHQADPNASLFYNDYNESHPNKRERIYRLVKSLLDKDVPIHGVGLQAHWNVHDPSLDDIRAAIERYASLGVQLQITEMDVSMFSWDDRRADLTQPTEEMLHLQAERYDQFFRVFREYKEVISNVTFWGANDSYTWLNDFPVRGRKNWPFVFGENGVPKESFWRIAKF</sequence>
<keyword evidence="4 8" id="KW-0378">Hydrolase</keyword>
<evidence type="ECO:0000256" key="6">
    <source>
        <dbReference type="ARBA" id="ARBA00023295"/>
    </source>
</evidence>
<protein>
    <recommendedName>
        <fullName evidence="8">Beta-xylanase</fullName>
        <ecNumber evidence="8">3.2.1.8</ecNumber>
    </recommendedName>
</protein>
<reference evidence="10 11" key="1">
    <citation type="journal article" date="2014" name="Genome Announc.">
        <title>Draft Genome Sequences of Three Alkaliphilic Bacillus Strains, Bacillus wakoensis JCM 9140T, Bacillus akibai JCM 9157T, and Bacillus hemicellulosilyticus JCM 9152T.</title>
        <authorList>
            <person name="Yuki M."/>
            <person name="Oshima K."/>
            <person name="Suda W."/>
            <person name="Oshida Y."/>
            <person name="Kitamura K."/>
            <person name="Iida T."/>
            <person name="Hattori M."/>
            <person name="Ohkuma M."/>
        </authorList>
    </citation>
    <scope>NUCLEOTIDE SEQUENCE [LARGE SCALE GENOMIC DNA]</scope>
    <source>
        <strain evidence="10 11">JCM 9157</strain>
    </source>
</reference>
<dbReference type="Proteomes" id="UP000018896">
    <property type="component" value="Unassembled WGS sequence"/>
</dbReference>
<dbReference type="STRING" id="1236973.JCM9157_4890"/>
<dbReference type="EC" id="3.2.1.8" evidence="8"/>
<dbReference type="AlphaFoldDB" id="W4R105"/>
<keyword evidence="11" id="KW-1185">Reference proteome</keyword>
<evidence type="ECO:0000313" key="11">
    <source>
        <dbReference type="Proteomes" id="UP000018896"/>
    </source>
</evidence>
<evidence type="ECO:0000313" key="10">
    <source>
        <dbReference type="EMBL" id="GAE37578.1"/>
    </source>
</evidence>
<proteinExistence type="inferred from homology"/>
<dbReference type="PRINTS" id="PR00134">
    <property type="entry name" value="GLHYDRLASE10"/>
</dbReference>
<keyword evidence="3 10" id="KW-0858">Xylan degradation</keyword>
<comment type="pathway">
    <text evidence="2">Glycan degradation; xylan degradation.</text>
</comment>
<evidence type="ECO:0000256" key="3">
    <source>
        <dbReference type="ARBA" id="ARBA00022651"/>
    </source>
</evidence>
<dbReference type="Pfam" id="PF00331">
    <property type="entry name" value="Glyco_hydro_10"/>
    <property type="match status" value="1"/>
</dbReference>
<comment type="similarity">
    <text evidence="8">Belongs to the glycosyl hydrolase 10 (cellulase F) family.</text>
</comment>
<dbReference type="PANTHER" id="PTHR31490">
    <property type="entry name" value="GLYCOSYL HYDROLASE"/>
    <property type="match status" value="1"/>
</dbReference>
<evidence type="ECO:0000256" key="7">
    <source>
        <dbReference type="ARBA" id="ARBA00023326"/>
    </source>
</evidence>
<dbReference type="SMART" id="SM00633">
    <property type="entry name" value="Glyco_10"/>
    <property type="match status" value="1"/>
</dbReference>
<keyword evidence="5 8" id="KW-0119">Carbohydrate metabolism</keyword>
<name>W4R105_HALA3</name>
<dbReference type="GO" id="GO:0031176">
    <property type="term" value="F:endo-1,4-beta-xylanase activity"/>
    <property type="evidence" value="ECO:0007669"/>
    <property type="project" value="UniProtKB-EC"/>
</dbReference>
<evidence type="ECO:0000256" key="2">
    <source>
        <dbReference type="ARBA" id="ARBA00004851"/>
    </source>
</evidence>
<dbReference type="SUPFAM" id="SSF51445">
    <property type="entry name" value="(Trans)glycosidases"/>
    <property type="match status" value="1"/>
</dbReference>
<dbReference type="InterPro" id="IPR001000">
    <property type="entry name" value="GH10_dom"/>
</dbReference>
<comment type="catalytic activity">
    <reaction evidence="1 8">
        <text>Endohydrolysis of (1-&gt;4)-beta-D-xylosidic linkages in xylans.</text>
        <dbReference type="EC" id="3.2.1.8"/>
    </reaction>
</comment>
<dbReference type="EMBL" id="BAUV01000087">
    <property type="protein sequence ID" value="GAE37578.1"/>
    <property type="molecule type" value="Genomic_DNA"/>
</dbReference>
<dbReference type="GO" id="GO:0045493">
    <property type="term" value="P:xylan catabolic process"/>
    <property type="evidence" value="ECO:0007669"/>
    <property type="project" value="UniProtKB-KW"/>
</dbReference>
<dbReference type="OrthoDB" id="9809277at2"/>
<gene>
    <name evidence="10" type="ORF">JCM9157_4890</name>
</gene>
<evidence type="ECO:0000256" key="5">
    <source>
        <dbReference type="ARBA" id="ARBA00023277"/>
    </source>
</evidence>
<evidence type="ECO:0000259" key="9">
    <source>
        <dbReference type="PROSITE" id="PS51760"/>
    </source>
</evidence>
<dbReference type="Gene3D" id="3.20.20.80">
    <property type="entry name" value="Glycosidases"/>
    <property type="match status" value="1"/>
</dbReference>
<dbReference type="InterPro" id="IPR017853">
    <property type="entry name" value="GH"/>
</dbReference>
<organism evidence="10 11">
    <name type="scientific">Halalkalibacter akibai (strain ATCC 43226 / DSM 21942 / CIP 109018 / JCM 9157 / 1139)</name>
    <name type="common">Bacillus akibai</name>
    <dbReference type="NCBI Taxonomy" id="1236973"/>
    <lineage>
        <taxon>Bacteria</taxon>
        <taxon>Bacillati</taxon>
        <taxon>Bacillota</taxon>
        <taxon>Bacilli</taxon>
        <taxon>Bacillales</taxon>
        <taxon>Bacillaceae</taxon>
        <taxon>Halalkalibacter</taxon>
    </lineage>
</organism>
<accession>W4R105</accession>
<evidence type="ECO:0000256" key="8">
    <source>
        <dbReference type="RuleBase" id="RU361174"/>
    </source>
</evidence>
<evidence type="ECO:0000256" key="4">
    <source>
        <dbReference type="ARBA" id="ARBA00022801"/>
    </source>
</evidence>
<feature type="domain" description="GH10" evidence="9">
    <location>
        <begin position="4"/>
        <end position="333"/>
    </location>
</feature>
<dbReference type="InterPro" id="IPR044846">
    <property type="entry name" value="GH10"/>
</dbReference>
<dbReference type="PANTHER" id="PTHR31490:SF90">
    <property type="entry name" value="ENDO-1,4-BETA-XYLANASE A"/>
    <property type="match status" value="1"/>
</dbReference>
<dbReference type="PROSITE" id="PS51760">
    <property type="entry name" value="GH10_2"/>
    <property type="match status" value="1"/>
</dbReference>
<evidence type="ECO:0000256" key="1">
    <source>
        <dbReference type="ARBA" id="ARBA00000681"/>
    </source>
</evidence>
<keyword evidence="6 8" id="KW-0326">Glycosidase</keyword>